<dbReference type="Pfam" id="PF00072">
    <property type="entry name" value="Response_reg"/>
    <property type="match status" value="1"/>
</dbReference>
<comment type="caution">
    <text evidence="16">The sequence shown here is derived from an EMBL/GenBank/DDBJ whole genome shotgun (WGS) entry which is preliminary data.</text>
</comment>
<dbReference type="GO" id="GO:0005524">
    <property type="term" value="F:ATP binding"/>
    <property type="evidence" value="ECO:0007669"/>
    <property type="project" value="UniProtKB-KW"/>
</dbReference>
<dbReference type="PROSITE" id="PS50109">
    <property type="entry name" value="HIS_KIN"/>
    <property type="match status" value="1"/>
</dbReference>
<evidence type="ECO:0000256" key="4">
    <source>
        <dbReference type="ARBA" id="ARBA00022553"/>
    </source>
</evidence>
<dbReference type="PROSITE" id="PS50110">
    <property type="entry name" value="RESPONSE_REGULATORY"/>
    <property type="match status" value="1"/>
</dbReference>
<dbReference type="InterPro" id="IPR003594">
    <property type="entry name" value="HATPase_dom"/>
</dbReference>
<dbReference type="SUPFAM" id="SSF52172">
    <property type="entry name" value="CheY-like"/>
    <property type="match status" value="1"/>
</dbReference>
<keyword evidence="13" id="KW-1133">Transmembrane helix</keyword>
<keyword evidence="17" id="KW-1185">Reference proteome</keyword>
<dbReference type="Proteomes" id="UP000288096">
    <property type="component" value="Unassembled WGS sequence"/>
</dbReference>
<dbReference type="GO" id="GO:0000155">
    <property type="term" value="F:phosphorelay sensor kinase activity"/>
    <property type="evidence" value="ECO:0007669"/>
    <property type="project" value="InterPro"/>
</dbReference>
<dbReference type="InterPro" id="IPR001789">
    <property type="entry name" value="Sig_transdc_resp-reg_receiver"/>
</dbReference>
<evidence type="ECO:0000313" key="16">
    <source>
        <dbReference type="EMBL" id="GBC62107.1"/>
    </source>
</evidence>
<dbReference type="CDD" id="cd16922">
    <property type="entry name" value="HATPase_EvgS-ArcB-TorS-like"/>
    <property type="match status" value="1"/>
</dbReference>
<dbReference type="SUPFAM" id="SSF55874">
    <property type="entry name" value="ATPase domain of HSP90 chaperone/DNA topoisomerase II/histidine kinase"/>
    <property type="match status" value="1"/>
</dbReference>
<dbReference type="EMBL" id="BEXT01000001">
    <property type="protein sequence ID" value="GBC62107.1"/>
    <property type="molecule type" value="Genomic_DNA"/>
</dbReference>
<evidence type="ECO:0000256" key="10">
    <source>
        <dbReference type="ARBA" id="ARBA00023136"/>
    </source>
</evidence>
<keyword evidence="7" id="KW-0418">Kinase</keyword>
<dbReference type="GO" id="GO:0016020">
    <property type="term" value="C:membrane"/>
    <property type="evidence" value="ECO:0007669"/>
    <property type="project" value="UniProtKB-SubCell"/>
</dbReference>
<keyword evidence="10 13" id="KW-0472">Membrane</keyword>
<dbReference type="EC" id="2.7.13.3" evidence="3"/>
<accession>A0A401FYS5</accession>
<dbReference type="Pfam" id="PF00512">
    <property type="entry name" value="HisKA"/>
    <property type="match status" value="1"/>
</dbReference>
<feature type="modified residue" description="4-aspartylphosphate" evidence="12">
    <location>
        <position position="723"/>
    </location>
</feature>
<keyword evidence="5" id="KW-0808">Transferase</keyword>
<dbReference type="SMART" id="SM01080">
    <property type="entry name" value="CHASE2"/>
    <property type="match status" value="1"/>
</dbReference>
<evidence type="ECO:0000313" key="17">
    <source>
        <dbReference type="Proteomes" id="UP000288096"/>
    </source>
</evidence>
<dbReference type="InterPro" id="IPR036890">
    <property type="entry name" value="HATPase_C_sf"/>
</dbReference>
<keyword evidence="6" id="KW-0547">Nucleotide-binding</keyword>
<evidence type="ECO:0000259" key="15">
    <source>
        <dbReference type="PROSITE" id="PS50110"/>
    </source>
</evidence>
<evidence type="ECO:0000256" key="13">
    <source>
        <dbReference type="SAM" id="Phobius"/>
    </source>
</evidence>
<dbReference type="OrthoDB" id="9810730at2"/>
<dbReference type="SUPFAM" id="SSF47384">
    <property type="entry name" value="Homodimeric domain of signal transducing histidine kinase"/>
    <property type="match status" value="1"/>
</dbReference>
<keyword evidence="8" id="KW-0067">ATP-binding</keyword>
<feature type="transmembrane region" description="Helical" evidence="13">
    <location>
        <begin position="344"/>
        <end position="364"/>
    </location>
</feature>
<dbReference type="PANTHER" id="PTHR43047">
    <property type="entry name" value="TWO-COMPONENT HISTIDINE PROTEIN KINASE"/>
    <property type="match status" value="1"/>
</dbReference>
<name>A0A401FYS5_9BACT</name>
<evidence type="ECO:0000256" key="8">
    <source>
        <dbReference type="ARBA" id="ARBA00022840"/>
    </source>
</evidence>
<sequence length="905" mass="101533">MNTPFRKNDILFVAVLCILCVISEYHETFSLLEDQTVFFRHAMRSALGDRKEMAFPYDRIVLVTFDETFFKKYGKSPLKRSDLARIIDNLNRLGAKVICLDFLMDLPDAYGEDVQLVRSLQKSRAVLASQALFDHENRFQKINYPAPVLRETAPSGYVNLTSPSSLVTFLGRLRVYPEITHLKDGWPIAVRIASEYLGVTPVLKDRALILGNISVSLGRYYDMYIDFSMIPDGYRFIHELAGITAHEFLDISSKRERELRELKAWVDGKIVILGETSAIASDWFDTPVGMVYGPEIIADTVNTLLKGAPLKPATPGAECFASLFFLTLILLLSSLNHGPYRQCLYAVMVLVAQTFVFTLLYVRHGIVFSMSYNMLACFLACLGLSFSAYVSERKRTIREHNEKEQVEREREAAEASNRAKSVFLANMSHEIRTPLNAILGFTEILESQLRDEQHREYLSAISASGKSLLTLINDILDLSKIEAGKLKLEYAAVNPRAVVEEVGVIFSQAVRSKNLALKIEISPEVPEALVLDELRIRQVLFNLLGNAVKFTEKGYIRLALHARKTDPQARSSCLIFSVADTGIGIPADQLDAIFGAFEQKKGQSNARYGGTGLGLTISRHLVKMMNGDIRVESEVAAGTTFDVVLHDVETASVSDVCELSRSPSVCNVSFEPATILIAEDVRINRDLLKGFLKDYDFDLMEAENGKEAVAFTRTYHPDLILMDMRMPEMDGYNATRIIKAEKTLKSIPIIAITASATKGETHKIRGLCDACLPKPVGKTELIETLSHFLRYSIAISENTVSDPLSGPAKPLSVGCAREKLLTLIRMLENQFRQQWEEISKVMFIDHIEEFGERMEQVGAEYDYAPLSTWGRHLKAQAHMFDMDALPRTLNRFPALIRELRATLSV</sequence>
<evidence type="ECO:0000256" key="7">
    <source>
        <dbReference type="ARBA" id="ARBA00022777"/>
    </source>
</evidence>
<dbReference type="InterPro" id="IPR036097">
    <property type="entry name" value="HisK_dim/P_sf"/>
</dbReference>
<evidence type="ECO:0000256" key="6">
    <source>
        <dbReference type="ARBA" id="ARBA00022741"/>
    </source>
</evidence>
<dbReference type="Gene3D" id="3.40.50.2300">
    <property type="match status" value="1"/>
</dbReference>
<dbReference type="InterPro" id="IPR004358">
    <property type="entry name" value="Sig_transdc_His_kin-like_C"/>
</dbReference>
<dbReference type="CDD" id="cd17546">
    <property type="entry name" value="REC_hyHK_CKI1_RcsC-like"/>
    <property type="match status" value="1"/>
</dbReference>
<keyword evidence="11" id="KW-0131">Cell cycle</keyword>
<keyword evidence="13" id="KW-0812">Transmembrane</keyword>
<keyword evidence="4 12" id="KW-0597">Phosphoprotein</keyword>
<protein>
    <recommendedName>
        <fullName evidence="3">histidine kinase</fullName>
        <ecNumber evidence="3">2.7.13.3</ecNumber>
    </recommendedName>
</protein>
<dbReference type="InterPro" id="IPR011006">
    <property type="entry name" value="CheY-like_superfamily"/>
</dbReference>
<dbReference type="Gene3D" id="1.10.287.130">
    <property type="match status" value="1"/>
</dbReference>
<feature type="domain" description="Response regulatory" evidence="15">
    <location>
        <begin position="674"/>
        <end position="789"/>
    </location>
</feature>
<evidence type="ECO:0000256" key="3">
    <source>
        <dbReference type="ARBA" id="ARBA00012438"/>
    </source>
</evidence>
<dbReference type="SMART" id="SM00388">
    <property type="entry name" value="HisKA"/>
    <property type="match status" value="1"/>
</dbReference>
<evidence type="ECO:0000256" key="9">
    <source>
        <dbReference type="ARBA" id="ARBA00023012"/>
    </source>
</evidence>
<feature type="domain" description="Histidine kinase" evidence="14">
    <location>
        <begin position="426"/>
        <end position="649"/>
    </location>
</feature>
<comment type="subcellular location">
    <subcellularLocation>
        <location evidence="2">Membrane</location>
    </subcellularLocation>
</comment>
<reference evidence="17" key="1">
    <citation type="submission" date="2017-11" db="EMBL/GenBank/DDBJ databases">
        <authorList>
            <person name="Watanabe M."/>
            <person name="Kojima H."/>
        </authorList>
    </citation>
    <scope>NUCLEOTIDE SEQUENCE [LARGE SCALE GENOMIC DNA]</scope>
    <source>
        <strain evidence="17">Tokyo 01</strain>
    </source>
</reference>
<comment type="catalytic activity">
    <reaction evidence="1">
        <text>ATP + protein L-histidine = ADP + protein N-phospho-L-histidine.</text>
        <dbReference type="EC" id="2.7.13.3"/>
    </reaction>
</comment>
<proteinExistence type="predicted"/>
<dbReference type="Gene3D" id="3.30.565.10">
    <property type="entry name" value="Histidine kinase-like ATPase, C-terminal domain"/>
    <property type="match status" value="1"/>
</dbReference>
<dbReference type="PRINTS" id="PR00344">
    <property type="entry name" value="BCTRLSENSOR"/>
</dbReference>
<dbReference type="Pfam" id="PF02518">
    <property type="entry name" value="HATPase_c"/>
    <property type="match status" value="1"/>
</dbReference>
<evidence type="ECO:0000259" key="14">
    <source>
        <dbReference type="PROSITE" id="PS50109"/>
    </source>
</evidence>
<evidence type="ECO:0000256" key="5">
    <source>
        <dbReference type="ARBA" id="ARBA00022679"/>
    </source>
</evidence>
<dbReference type="SMART" id="SM00448">
    <property type="entry name" value="REC"/>
    <property type="match status" value="1"/>
</dbReference>
<dbReference type="FunFam" id="3.30.565.10:FF:000010">
    <property type="entry name" value="Sensor histidine kinase RcsC"/>
    <property type="match status" value="1"/>
</dbReference>
<dbReference type="InterPro" id="IPR005467">
    <property type="entry name" value="His_kinase_dom"/>
</dbReference>
<evidence type="ECO:0000256" key="12">
    <source>
        <dbReference type="PROSITE-ProRule" id="PRU00169"/>
    </source>
</evidence>
<gene>
    <name evidence="16" type="ORF">DENIS_3070</name>
</gene>
<feature type="transmembrane region" description="Helical" evidence="13">
    <location>
        <begin position="370"/>
        <end position="390"/>
    </location>
</feature>
<organism evidence="16 17">
    <name type="scientific">Desulfonema ishimotonii</name>
    <dbReference type="NCBI Taxonomy" id="45657"/>
    <lineage>
        <taxon>Bacteria</taxon>
        <taxon>Pseudomonadati</taxon>
        <taxon>Thermodesulfobacteriota</taxon>
        <taxon>Desulfobacteria</taxon>
        <taxon>Desulfobacterales</taxon>
        <taxon>Desulfococcaceae</taxon>
        <taxon>Desulfonema</taxon>
    </lineage>
</organism>
<evidence type="ECO:0000256" key="2">
    <source>
        <dbReference type="ARBA" id="ARBA00004370"/>
    </source>
</evidence>
<dbReference type="CDD" id="cd00082">
    <property type="entry name" value="HisKA"/>
    <property type="match status" value="1"/>
</dbReference>
<dbReference type="FunFam" id="1.10.287.130:FF:000038">
    <property type="entry name" value="Sensory transduction histidine kinase"/>
    <property type="match status" value="1"/>
</dbReference>
<feature type="transmembrane region" description="Helical" evidence="13">
    <location>
        <begin position="313"/>
        <end position="332"/>
    </location>
</feature>
<evidence type="ECO:0000256" key="1">
    <source>
        <dbReference type="ARBA" id="ARBA00000085"/>
    </source>
</evidence>
<dbReference type="InterPro" id="IPR007890">
    <property type="entry name" value="CHASE2"/>
</dbReference>
<dbReference type="InterPro" id="IPR003661">
    <property type="entry name" value="HisK_dim/P_dom"/>
</dbReference>
<dbReference type="RefSeq" id="WP_124329310.1">
    <property type="nucleotide sequence ID" value="NZ_BEXT01000001.1"/>
</dbReference>
<keyword evidence="9" id="KW-0902">Two-component regulatory system</keyword>
<dbReference type="SMART" id="SM00387">
    <property type="entry name" value="HATPase_c"/>
    <property type="match status" value="1"/>
</dbReference>
<dbReference type="Pfam" id="PF05226">
    <property type="entry name" value="CHASE2"/>
    <property type="match status" value="1"/>
</dbReference>
<reference evidence="17" key="2">
    <citation type="submission" date="2019-01" db="EMBL/GenBank/DDBJ databases">
        <title>Genome sequence of Desulfonema ishimotonii strain Tokyo 01.</title>
        <authorList>
            <person name="Fukui M."/>
        </authorList>
    </citation>
    <scope>NUCLEOTIDE SEQUENCE [LARGE SCALE GENOMIC DNA]</scope>
    <source>
        <strain evidence="17">Tokyo 01</strain>
    </source>
</reference>
<evidence type="ECO:0000256" key="11">
    <source>
        <dbReference type="ARBA" id="ARBA00023306"/>
    </source>
</evidence>
<dbReference type="AlphaFoldDB" id="A0A401FYS5"/>